<proteinExistence type="predicted"/>
<dbReference type="AlphaFoldDB" id="A0A0R2BB96"/>
<dbReference type="InterPro" id="IPR029058">
    <property type="entry name" value="AB_hydrolase_fold"/>
</dbReference>
<dbReference type="SUPFAM" id="SSF53474">
    <property type="entry name" value="alpha/beta-Hydrolases"/>
    <property type="match status" value="1"/>
</dbReference>
<dbReference type="InterPro" id="IPR010315">
    <property type="entry name" value="DUF915_hydro-like"/>
</dbReference>
<comment type="caution">
    <text evidence="2">The sequence shown here is derived from an EMBL/GenBank/DDBJ whole genome shotgun (WGS) entry which is preliminary data.</text>
</comment>
<dbReference type="Gene3D" id="3.40.50.1820">
    <property type="entry name" value="alpha/beta hydrolase"/>
    <property type="match status" value="1"/>
</dbReference>
<feature type="compositionally biased region" description="Polar residues" evidence="1">
    <location>
        <begin position="19"/>
        <end position="28"/>
    </location>
</feature>
<reference evidence="2 3" key="1">
    <citation type="journal article" date="2015" name="Genome Announc.">
        <title>Expanding the biotechnology potential of lactobacilli through comparative genomics of 213 strains and associated genera.</title>
        <authorList>
            <person name="Sun Z."/>
            <person name="Harris H.M."/>
            <person name="McCann A."/>
            <person name="Guo C."/>
            <person name="Argimon S."/>
            <person name="Zhang W."/>
            <person name="Yang X."/>
            <person name="Jeffery I.B."/>
            <person name="Cooney J.C."/>
            <person name="Kagawa T.F."/>
            <person name="Liu W."/>
            <person name="Song Y."/>
            <person name="Salvetti E."/>
            <person name="Wrobel A."/>
            <person name="Rasinkangas P."/>
            <person name="Parkhill J."/>
            <person name="Rea M.C."/>
            <person name="O'Sullivan O."/>
            <person name="Ritari J."/>
            <person name="Douillard F.P."/>
            <person name="Paul Ross R."/>
            <person name="Yang R."/>
            <person name="Briner A.E."/>
            <person name="Felis G.E."/>
            <person name="de Vos W.M."/>
            <person name="Barrangou R."/>
            <person name="Klaenhammer T.R."/>
            <person name="Caufield P.W."/>
            <person name="Cui Y."/>
            <person name="Zhang H."/>
            <person name="O'Toole P.W."/>
        </authorList>
    </citation>
    <scope>NUCLEOTIDE SEQUENCE [LARGE SCALE GENOMIC DNA]</scope>
    <source>
        <strain evidence="2 3">DSM 20515</strain>
    </source>
</reference>
<evidence type="ECO:0000256" key="1">
    <source>
        <dbReference type="SAM" id="MobiDB-lite"/>
    </source>
</evidence>
<feature type="region of interest" description="Disordered" evidence="1">
    <location>
        <begin position="19"/>
        <end position="40"/>
    </location>
</feature>
<protein>
    <recommendedName>
        <fullName evidence="4">Alpha beta hydrolase superfamily protein</fullName>
    </recommendedName>
</protein>
<dbReference type="EMBL" id="AYYR01000117">
    <property type="protein sequence ID" value="KRM73835.1"/>
    <property type="molecule type" value="Genomic_DNA"/>
</dbReference>
<organism evidence="2 3">
    <name type="scientific">Secundilactobacillus collinoides DSM 20515 = JCM 1123</name>
    <dbReference type="NCBI Taxonomy" id="1423733"/>
    <lineage>
        <taxon>Bacteria</taxon>
        <taxon>Bacillati</taxon>
        <taxon>Bacillota</taxon>
        <taxon>Bacilli</taxon>
        <taxon>Lactobacillales</taxon>
        <taxon>Lactobacillaceae</taxon>
        <taxon>Secundilactobacillus</taxon>
    </lineage>
</organism>
<name>A0A0R2BB96_SECCO</name>
<evidence type="ECO:0000313" key="3">
    <source>
        <dbReference type="Proteomes" id="UP000051845"/>
    </source>
</evidence>
<dbReference type="Proteomes" id="UP000051845">
    <property type="component" value="Unassembled WGS sequence"/>
</dbReference>
<dbReference type="Pfam" id="PF06028">
    <property type="entry name" value="DUF915"/>
    <property type="match status" value="1"/>
</dbReference>
<sequence>MLVAGILLGFGVKLATNSAKTSSQPSVTRKSHQTKHQTANTVSAKVNVPTILIHGVGGSFKSEIPMMKEAVKKGYAQWGLVVHVKANGEVTTRGTLKNKPNPIILVRFNNNVAGEVQDAKWIKNVLTTLKTKYDVTEYNMIGHSMGAYAAVYYEEYYSHDSNQPKLDKLVTLAGPFDGIITARKIRWIGRVSNSILKLWDDTPNLNRLTATGKPRIIHPEYRLLLAKRNEFPSSAHVLNMYGNLKNGTNSDGTVTNISSESLAYLIGSRVASYREKMITSYDASHYGLHNDNTEVREQLYKFLWNK</sequence>
<evidence type="ECO:0000313" key="2">
    <source>
        <dbReference type="EMBL" id="KRM73835.1"/>
    </source>
</evidence>
<accession>A0A0R2BB96</accession>
<dbReference type="PATRIC" id="fig|1423733.4.peg.1092"/>
<evidence type="ECO:0008006" key="4">
    <source>
        <dbReference type="Google" id="ProtNLM"/>
    </source>
</evidence>
<gene>
    <name evidence="2" type="ORF">FC82_GL001034</name>
</gene>